<organism evidence="2 3">
    <name type="scientific">Candidatus Hepatoplasma crinochetorum Av</name>
    <dbReference type="NCBI Taxonomy" id="1427984"/>
    <lineage>
        <taxon>Bacteria</taxon>
        <taxon>Bacillati</taxon>
        <taxon>Mycoplasmatota</taxon>
        <taxon>Mollicutes</taxon>
        <taxon>Candidatus Hepatoplasmataceae</taxon>
        <taxon>Candidatus Hepatoplasma</taxon>
    </lineage>
</organism>
<dbReference type="eggNOG" id="COG5184">
    <property type="taxonomic scope" value="Bacteria"/>
</dbReference>
<dbReference type="PANTHER" id="PTHR45982">
    <property type="entry name" value="REGULATOR OF CHROMOSOME CONDENSATION"/>
    <property type="match status" value="1"/>
</dbReference>
<evidence type="ECO:0000313" key="3">
    <source>
        <dbReference type="Proteomes" id="UP000019450"/>
    </source>
</evidence>
<dbReference type="AlphaFoldDB" id="W8GMT5"/>
<dbReference type="PATRIC" id="fig|1427984.3.peg.223"/>
<dbReference type="Pfam" id="PF00415">
    <property type="entry name" value="RCC1"/>
    <property type="match status" value="1"/>
</dbReference>
<dbReference type="SUPFAM" id="SSF50985">
    <property type="entry name" value="RCC1/BLIP-II"/>
    <property type="match status" value="1"/>
</dbReference>
<dbReference type="Gene3D" id="2.130.10.30">
    <property type="entry name" value="Regulator of chromosome condensation 1/beta-lactamase-inhibitor protein II"/>
    <property type="match status" value="2"/>
</dbReference>
<accession>W8GMT5</accession>
<dbReference type="KEGG" id="hcr:X271_00235"/>
<keyword evidence="3" id="KW-1185">Reference proteome</keyword>
<dbReference type="InterPro" id="IPR051553">
    <property type="entry name" value="Ran_GTPase-activating"/>
</dbReference>
<evidence type="ECO:0000313" key="2">
    <source>
        <dbReference type="EMBL" id="AHK22341.1"/>
    </source>
</evidence>
<keyword evidence="1" id="KW-0812">Transmembrane</keyword>
<protein>
    <submittedName>
        <fullName evidence="2">Regulator of chromosome condensation (RCC1) repeat protein</fullName>
    </submittedName>
</protein>
<keyword evidence="1" id="KW-1133">Transmembrane helix</keyword>
<dbReference type="PROSITE" id="PS50012">
    <property type="entry name" value="RCC1_3"/>
    <property type="match status" value="2"/>
</dbReference>
<proteinExistence type="predicted"/>
<dbReference type="RefSeq" id="WP_025208643.1">
    <property type="nucleotide sequence ID" value="NZ_CP006932.1"/>
</dbReference>
<dbReference type="InterPro" id="IPR000408">
    <property type="entry name" value="Reg_chr_condens"/>
</dbReference>
<dbReference type="Proteomes" id="UP000019450">
    <property type="component" value="Chromosome"/>
</dbReference>
<dbReference type="InterPro" id="IPR009091">
    <property type="entry name" value="RCC1/BLIP-II"/>
</dbReference>
<gene>
    <name evidence="2" type="ORF">X271_00235</name>
</gene>
<dbReference type="PANTHER" id="PTHR45982:SF1">
    <property type="entry name" value="REGULATOR OF CHROMOSOME CONDENSATION"/>
    <property type="match status" value="1"/>
</dbReference>
<evidence type="ECO:0000256" key="1">
    <source>
        <dbReference type="SAM" id="Phobius"/>
    </source>
</evidence>
<reference evidence="2 3" key="1">
    <citation type="journal article" date="2014" name="Genome Biol. Evol.">
        <title>Phylogenomics of "Candidatus Hepatoplasma crinochetorum," a Lineage of Mollicutes Associated with Noninsect Arthropods.</title>
        <authorList>
            <person name="Leclercq S."/>
            <person name="Dittmer J."/>
            <person name="Bouchon D."/>
            <person name="Cordaux R."/>
        </authorList>
    </citation>
    <scope>NUCLEOTIDE SEQUENCE [LARGE SCALE GENOMIC DNA]</scope>
    <source>
        <strain evidence="2 3">Av</strain>
    </source>
</reference>
<dbReference type="HOGENOM" id="CLU_012307_0_0_14"/>
<feature type="transmembrane region" description="Helical" evidence="1">
    <location>
        <begin position="944"/>
        <end position="967"/>
    </location>
</feature>
<name>W8GMT5_9MOLU</name>
<dbReference type="OrthoDB" id="383862at2"/>
<keyword evidence="1" id="KW-0472">Membrane</keyword>
<dbReference type="EMBL" id="CP006932">
    <property type="protein sequence ID" value="AHK22341.1"/>
    <property type="molecule type" value="Genomic_DNA"/>
</dbReference>
<sequence>MKKNFIFSILLILITSFSFKSFDLIFDNKNIIESLDQNSKVLDYEMSGSTVGVLVDTDDDYLGDTLYMWGLNDRGEIGDGTTTNVTTPKIITPTDQTDWGGNLIQFESSFSNSGVTVDTDYDGYADTVYIWGDNQHNQILNEEIESNTVLFPTLVLPSSGSWNGNIIDFFLGDEYVGILLDTDYDEFGDDLYTWGINNSGNLGDGTTQTSYEPLEIFPPEQTSWNGNITDIYGANSTFLLLDTDYDGYADTGYSWGSNNNYKLGVNSTSSRVTTPTEMVSNEGTWNGNIIDVSSNANNSMLLLDTNFDGYGDEVYLSGTNDQYQLGIGGNNDTKNSVFYPANHTWGDGYIIDVSMGANWSGIIVDTDLDGYADAFYGDGFNSNGQLGTSDYGGNLNGPRVLTKTFDRNDFSSYYKYNFMQIETGTRSTGILIDTDLDGYGDTLYMTGSNYTNDFGNDNIPSGDYKTPIATNSTYDFLIQDLYFDFDGVSLSIDLKLNDYQNIFNEEALPTNFLLIDDNNINYQTIFEEDLSNITDDQYHYKIEDIESSQTYIFKNISINDNIFNLNDEQFSTDYLILGYQISNISEQSATINLNFENNSEEFDLLNYTSSEREIKVNYTDLDQNISNSQEFVVDDSYEITLTNLNAESNYQIDSIQYFYQDENYKYTIDQEETQFQTSSAIPLIESDSIKSIDNSITTNSFQYTISIDNLKLNQSKDNFTQYDINNGIWLIDENNENYNSTYIDARIINSGSINGTGKYQLTFKQDQLIENTTYNFIGINFDEPSSSSDPNIVFFSNVFSITTVSANKEIIPSTFSIIEDSIIETSFQYTIEIDNLFLIDNSSLIKNNLEAEINFSNFNLDEGIYLIDDNGNIYNSFYVNDSSLYLGEGKDEGTSNYQFIFEQNNLEAGTTYNFVGIGFTDLEEDFINFDSSITINTIPNNTQMIIIIIIIIILIIILLLIFILLFVDLKMKKNTKKMNNKINNPNSFED</sequence>